<reference evidence="5" key="1">
    <citation type="journal article" date="2019" name="G3 (Bethesda)">
        <title>Genome Assemblies of Two Rare Opportunistic Yeast Pathogens: Diutina rugosa (syn. Candida rugosa) and Trichomonascus ciferrii (syn. Candida ciferrii).</title>
        <authorList>
            <person name="Mixao V."/>
            <person name="Saus E."/>
            <person name="Hansen A.P."/>
            <person name="Lass-Florl C."/>
            <person name="Gabaldon T."/>
        </authorList>
    </citation>
    <scope>NUCLEOTIDE SEQUENCE</scope>
    <source>
        <strain evidence="5">CBS 4856</strain>
    </source>
</reference>
<dbReference type="Pfam" id="PF07992">
    <property type="entry name" value="Pyr_redox_2"/>
    <property type="match status" value="1"/>
</dbReference>
<evidence type="ECO:0000259" key="4">
    <source>
        <dbReference type="Pfam" id="PF07992"/>
    </source>
</evidence>
<organism evidence="5 6">
    <name type="scientific">Trichomonascus ciferrii</name>
    <dbReference type="NCBI Taxonomy" id="44093"/>
    <lineage>
        <taxon>Eukaryota</taxon>
        <taxon>Fungi</taxon>
        <taxon>Dikarya</taxon>
        <taxon>Ascomycota</taxon>
        <taxon>Saccharomycotina</taxon>
        <taxon>Dipodascomycetes</taxon>
        <taxon>Dipodascales</taxon>
        <taxon>Trichomonascaceae</taxon>
        <taxon>Trichomonascus</taxon>
        <taxon>Trichomonascus ciferrii complex</taxon>
    </lineage>
</organism>
<gene>
    <name evidence="5" type="ORF">TRICI_006324</name>
</gene>
<dbReference type="GO" id="GO:0097237">
    <property type="term" value="P:cellular response to toxic substance"/>
    <property type="evidence" value="ECO:0007669"/>
    <property type="project" value="UniProtKB-ARBA"/>
</dbReference>
<sequence>MGVFDVVVIGGSTSGISSALALARVMVNTLVVDSGKPCNRYASESHNFLGYDGVSPASFVSNARTQLEEGYKDYVTFRDGVVQDVKKEENGLFKVFIGDSTPVESKKVIFCSGIKDKVADAGIENLEKFWGKSVIHCPYCHGLENKDKKTALLLNDPDMVHHVAPIVVNLASKLTILTNGGWNKDLTEDHKAFFSKRPNVNIIDKKVTKLHGEDGQLTQVEFEDASTENVEVMYTHPPYELNNLDIIKSLGVALNDLNLIEVSQFQQTNVSGVLAAGDATTRMRSLAVANQQGQLAGVAAATELRTAEW</sequence>
<accession>A0A642UKI1</accession>
<dbReference type="PRINTS" id="PR00368">
    <property type="entry name" value="FADPNR"/>
</dbReference>
<dbReference type="PANTHER" id="PTHR48105">
    <property type="entry name" value="THIOREDOXIN REDUCTASE 1-RELATED-RELATED"/>
    <property type="match status" value="1"/>
</dbReference>
<dbReference type="GO" id="GO:0016491">
    <property type="term" value="F:oxidoreductase activity"/>
    <property type="evidence" value="ECO:0007669"/>
    <property type="project" value="UniProtKB-KW"/>
</dbReference>
<evidence type="ECO:0000256" key="1">
    <source>
        <dbReference type="ARBA" id="ARBA00009333"/>
    </source>
</evidence>
<protein>
    <recommendedName>
        <fullName evidence="4">FAD/NAD(P)-binding domain-containing protein</fullName>
    </recommendedName>
</protein>
<comment type="similarity">
    <text evidence="1">Belongs to the class-II pyridine nucleotide-disulfide oxidoreductase family.</text>
</comment>
<keyword evidence="6" id="KW-1185">Reference proteome</keyword>
<dbReference type="PRINTS" id="PR00469">
    <property type="entry name" value="PNDRDTASEII"/>
</dbReference>
<dbReference type="OrthoDB" id="10260355at2759"/>
<keyword evidence="3" id="KW-0560">Oxidoreductase</keyword>
<dbReference type="Gene3D" id="3.50.50.60">
    <property type="entry name" value="FAD/NAD(P)-binding domain"/>
    <property type="match status" value="2"/>
</dbReference>
<dbReference type="EMBL" id="SWFS01000518">
    <property type="protein sequence ID" value="KAA8899612.1"/>
    <property type="molecule type" value="Genomic_DNA"/>
</dbReference>
<dbReference type="AlphaFoldDB" id="A0A642UKI1"/>
<proteinExistence type="inferred from homology"/>
<evidence type="ECO:0000313" key="5">
    <source>
        <dbReference type="EMBL" id="KAA8899612.1"/>
    </source>
</evidence>
<dbReference type="SUPFAM" id="SSF51905">
    <property type="entry name" value="FAD/NAD(P)-binding domain"/>
    <property type="match status" value="1"/>
</dbReference>
<evidence type="ECO:0000313" key="6">
    <source>
        <dbReference type="Proteomes" id="UP000761534"/>
    </source>
</evidence>
<name>A0A642UKI1_9ASCO</name>
<keyword evidence="2" id="KW-0285">Flavoprotein</keyword>
<dbReference type="VEuPathDB" id="FungiDB:TRICI_006324"/>
<evidence type="ECO:0000256" key="3">
    <source>
        <dbReference type="ARBA" id="ARBA00023002"/>
    </source>
</evidence>
<dbReference type="InterPro" id="IPR036188">
    <property type="entry name" value="FAD/NAD-bd_sf"/>
</dbReference>
<dbReference type="InterPro" id="IPR023753">
    <property type="entry name" value="FAD/NAD-binding_dom"/>
</dbReference>
<dbReference type="InterPro" id="IPR050097">
    <property type="entry name" value="Ferredoxin-NADP_redctase_2"/>
</dbReference>
<dbReference type="Proteomes" id="UP000761534">
    <property type="component" value="Unassembled WGS sequence"/>
</dbReference>
<feature type="domain" description="FAD/NAD(P)-binding" evidence="4">
    <location>
        <begin position="4"/>
        <end position="293"/>
    </location>
</feature>
<evidence type="ECO:0000256" key="2">
    <source>
        <dbReference type="ARBA" id="ARBA00022630"/>
    </source>
</evidence>
<comment type="caution">
    <text evidence="5">The sequence shown here is derived from an EMBL/GenBank/DDBJ whole genome shotgun (WGS) entry which is preliminary data.</text>
</comment>